<evidence type="ECO:0000313" key="3">
    <source>
        <dbReference type="Proteomes" id="UP001155182"/>
    </source>
</evidence>
<accession>A0A9X2FCM3</accession>
<gene>
    <name evidence="2" type="ORF">NF867_16270</name>
</gene>
<organism evidence="2 3">
    <name type="scientific">Solitalea agri</name>
    <dbReference type="NCBI Taxonomy" id="2953739"/>
    <lineage>
        <taxon>Bacteria</taxon>
        <taxon>Pseudomonadati</taxon>
        <taxon>Bacteroidota</taxon>
        <taxon>Sphingobacteriia</taxon>
        <taxon>Sphingobacteriales</taxon>
        <taxon>Sphingobacteriaceae</taxon>
        <taxon>Solitalea</taxon>
    </lineage>
</organism>
<dbReference type="InterPro" id="IPR007899">
    <property type="entry name" value="CHAD_dom"/>
</dbReference>
<sequence length="267" mass="31492">METENRTIDVLSSDLNEVLALLSGDCNNEHLHTLRIKLKTLKALCLLYQHHLNNPDANQSLFKPFKKLFKHAGRLRDNHQLEKHLKHYFSEENELINDLHEHLSYERHELKKKFIEKIDNYNGAEALGTLNKLADYIEDPTTIDTLNKDLKVFSINKLNIQDKLLHGPDKEQLHHIRAQLKHVLLLRKLFHRTSADKTTVEHIDHLQEELGKLHDYELLYKFVTKHIEEAEQDLELRHRILNLNIFIEKLRIDCLKKLSILNTNSLV</sequence>
<protein>
    <submittedName>
        <fullName evidence="2">CHAD domain-containing protein</fullName>
    </submittedName>
</protein>
<comment type="caution">
    <text evidence="2">The sequence shown here is derived from an EMBL/GenBank/DDBJ whole genome shotgun (WGS) entry which is preliminary data.</text>
</comment>
<dbReference type="Proteomes" id="UP001155182">
    <property type="component" value="Unassembled WGS sequence"/>
</dbReference>
<dbReference type="AlphaFoldDB" id="A0A9X2FCM3"/>
<feature type="domain" description="CHAD" evidence="1">
    <location>
        <begin position="10"/>
        <end position="258"/>
    </location>
</feature>
<dbReference type="Pfam" id="PF05235">
    <property type="entry name" value="CHAD"/>
    <property type="match status" value="1"/>
</dbReference>
<name>A0A9X2FCM3_9SPHI</name>
<proteinExistence type="predicted"/>
<reference evidence="2" key="1">
    <citation type="submission" date="2022-06" db="EMBL/GenBank/DDBJ databases">
        <title>Solitalea sp. MAHUQ-68 isolated from rhizospheric soil.</title>
        <authorList>
            <person name="Huq M.A."/>
        </authorList>
    </citation>
    <scope>NUCLEOTIDE SEQUENCE</scope>
    <source>
        <strain evidence="2">MAHUQ-68</strain>
    </source>
</reference>
<dbReference type="Gene3D" id="1.40.20.10">
    <property type="entry name" value="CHAD domain"/>
    <property type="match status" value="1"/>
</dbReference>
<evidence type="ECO:0000259" key="1">
    <source>
        <dbReference type="SMART" id="SM00880"/>
    </source>
</evidence>
<keyword evidence="3" id="KW-1185">Reference proteome</keyword>
<dbReference type="RefSeq" id="WP_252589453.1">
    <property type="nucleotide sequence ID" value="NZ_JAMWYS010000058.1"/>
</dbReference>
<dbReference type="SMART" id="SM00880">
    <property type="entry name" value="CHAD"/>
    <property type="match status" value="1"/>
</dbReference>
<dbReference type="InterPro" id="IPR038186">
    <property type="entry name" value="CHAD_dom_sf"/>
</dbReference>
<dbReference type="EMBL" id="JAMWYS010000058">
    <property type="protein sequence ID" value="MCO4294418.1"/>
    <property type="molecule type" value="Genomic_DNA"/>
</dbReference>
<evidence type="ECO:0000313" key="2">
    <source>
        <dbReference type="EMBL" id="MCO4294418.1"/>
    </source>
</evidence>